<keyword evidence="3" id="KW-1185">Reference proteome</keyword>
<dbReference type="Pfam" id="PF01636">
    <property type="entry name" value="APH"/>
    <property type="match status" value="1"/>
</dbReference>
<name>A0ABW2PKC7_9BACL</name>
<dbReference type="InterPro" id="IPR002575">
    <property type="entry name" value="Aminoglycoside_PTrfase"/>
</dbReference>
<proteinExistence type="predicted"/>
<dbReference type="Proteomes" id="UP001596439">
    <property type="component" value="Unassembled WGS sequence"/>
</dbReference>
<dbReference type="PANTHER" id="PTHR21310">
    <property type="entry name" value="AMINOGLYCOSIDE PHOSPHOTRANSFERASE-RELATED-RELATED"/>
    <property type="match status" value="1"/>
</dbReference>
<feature type="domain" description="Aminoglycoside phosphotransferase" evidence="1">
    <location>
        <begin position="31"/>
        <end position="264"/>
    </location>
</feature>
<dbReference type="InterPro" id="IPR011009">
    <property type="entry name" value="Kinase-like_dom_sf"/>
</dbReference>
<evidence type="ECO:0000313" key="2">
    <source>
        <dbReference type="EMBL" id="MFC7389853.1"/>
    </source>
</evidence>
<protein>
    <submittedName>
        <fullName evidence="2">Phosphotransferase</fullName>
    </submittedName>
</protein>
<reference evidence="3" key="1">
    <citation type="journal article" date="2019" name="Int. J. Syst. Evol. Microbiol.">
        <title>The Global Catalogue of Microorganisms (GCM) 10K type strain sequencing project: providing services to taxonomists for standard genome sequencing and annotation.</title>
        <authorList>
            <consortium name="The Broad Institute Genomics Platform"/>
            <consortium name="The Broad Institute Genome Sequencing Center for Infectious Disease"/>
            <person name="Wu L."/>
            <person name="Ma J."/>
        </authorList>
    </citation>
    <scope>NUCLEOTIDE SEQUENCE [LARGE SCALE GENOMIC DNA]</scope>
    <source>
        <strain evidence="3">CCUG 55590</strain>
    </source>
</reference>
<dbReference type="RefSeq" id="WP_214788202.1">
    <property type="nucleotide sequence ID" value="NZ_JANIEL010000002.1"/>
</dbReference>
<dbReference type="InterPro" id="IPR051678">
    <property type="entry name" value="AGP_Transferase"/>
</dbReference>
<evidence type="ECO:0000259" key="1">
    <source>
        <dbReference type="Pfam" id="PF01636"/>
    </source>
</evidence>
<dbReference type="EMBL" id="JBHTCE010000001">
    <property type="protein sequence ID" value="MFC7389853.1"/>
    <property type="molecule type" value="Genomic_DNA"/>
</dbReference>
<dbReference type="Gene3D" id="3.90.1200.10">
    <property type="match status" value="1"/>
</dbReference>
<accession>A0ABW2PKC7</accession>
<evidence type="ECO:0000313" key="3">
    <source>
        <dbReference type="Proteomes" id="UP001596439"/>
    </source>
</evidence>
<sequence>MNDSENNYLRTICQVSQLGELMKNPVQVTGGLMHKMFKIETDQGQFAIKWLNPYIMERSDALQNFIRSEEIASLASRQIPALPALRVSAQSIQQVDGQYFLIFDWVEGTSLKQYEITAKHSYGIGVILGKIHQMNFSQQLSSQDTFMEEVNRLDWEGYIALGIEKQAEWLQMLVDLKDILIDLNEAAVRASNSLSSELVFSHRDLDSKNVLWNSIGPTIIDWESAGSIHPMKDLVETMIYWSRHEQGKDNQKRFNAFLDGYKQIHPQLQADWQSVLSISHWSKLKWLAYNLKRSVGIDYIDSDDQLIGMEQVKSTLHELTGEVSQMPRLHQWLTEHGNANKGADYIS</sequence>
<comment type="caution">
    <text evidence="2">The sequence shown here is derived from an EMBL/GenBank/DDBJ whole genome shotgun (WGS) entry which is preliminary data.</text>
</comment>
<gene>
    <name evidence="2" type="ORF">ACFQO8_06815</name>
</gene>
<dbReference type="SUPFAM" id="SSF56112">
    <property type="entry name" value="Protein kinase-like (PK-like)"/>
    <property type="match status" value="1"/>
</dbReference>
<organism evidence="2 3">
    <name type="scientific">Exiguobacterium aestuarii</name>
    <dbReference type="NCBI Taxonomy" id="273527"/>
    <lineage>
        <taxon>Bacteria</taxon>
        <taxon>Bacillati</taxon>
        <taxon>Bacillota</taxon>
        <taxon>Bacilli</taxon>
        <taxon>Bacillales</taxon>
        <taxon>Bacillales Family XII. Incertae Sedis</taxon>
        <taxon>Exiguobacterium</taxon>
    </lineage>
</organism>